<organism evidence="2 3">
    <name type="scientific">Shewanella aestuarii</name>
    <dbReference type="NCBI Taxonomy" id="1028752"/>
    <lineage>
        <taxon>Bacteria</taxon>
        <taxon>Pseudomonadati</taxon>
        <taxon>Pseudomonadota</taxon>
        <taxon>Gammaproteobacteria</taxon>
        <taxon>Alteromonadales</taxon>
        <taxon>Shewanellaceae</taxon>
        <taxon>Shewanella</taxon>
    </lineage>
</organism>
<keyword evidence="1" id="KW-1133">Transmembrane helix</keyword>
<evidence type="ECO:0000313" key="3">
    <source>
        <dbReference type="Proteomes" id="UP001203212"/>
    </source>
</evidence>
<evidence type="ECO:0000256" key="1">
    <source>
        <dbReference type="SAM" id="Phobius"/>
    </source>
</evidence>
<reference evidence="2 3" key="1">
    <citation type="submission" date="2022-01" db="EMBL/GenBank/DDBJ databases">
        <title>Whole genome-based taxonomy of the Shewanellaceae.</title>
        <authorList>
            <person name="Martin-Rodriguez A.J."/>
        </authorList>
    </citation>
    <scope>NUCLEOTIDE SEQUENCE [LARGE SCALE GENOMIC DNA]</scope>
    <source>
        <strain evidence="2 3">JCM 17801</strain>
    </source>
</reference>
<proteinExistence type="predicted"/>
<feature type="transmembrane region" description="Helical" evidence="1">
    <location>
        <begin position="22"/>
        <end position="43"/>
    </location>
</feature>
<feature type="transmembrane region" description="Helical" evidence="1">
    <location>
        <begin position="141"/>
        <end position="163"/>
    </location>
</feature>
<name>A0ABT0KZQ5_9GAMM</name>
<accession>A0ABT0KZQ5</accession>
<feature type="transmembrane region" description="Helical" evidence="1">
    <location>
        <begin position="114"/>
        <end position="135"/>
    </location>
</feature>
<comment type="caution">
    <text evidence="2">The sequence shown here is derived from an EMBL/GenBank/DDBJ whole genome shotgun (WGS) entry which is preliminary data.</text>
</comment>
<feature type="transmembrane region" description="Helical" evidence="1">
    <location>
        <begin position="83"/>
        <end position="102"/>
    </location>
</feature>
<sequence>MKSDSSPSTLSLVFNALSFQCIWWLGVLYQNQFIAISVLLVLFHFALSKNKKSDLLVLLGVSTLGIVVDISLIHFGVFEFATAPWWLGLLWCFFALTLNSSLAFAHKLRLPLQLILGGVSGSLSYLAGANFGAVVLPFGTIYSAIILAVIWSALFPVSMTIAARFK</sequence>
<dbReference type="Proteomes" id="UP001203212">
    <property type="component" value="Unassembled WGS sequence"/>
</dbReference>
<dbReference type="InterPro" id="IPR021306">
    <property type="entry name" value="DUF2878"/>
</dbReference>
<keyword evidence="3" id="KW-1185">Reference proteome</keyword>
<gene>
    <name evidence="2" type="ORF">L2689_06560</name>
</gene>
<protein>
    <submittedName>
        <fullName evidence="2">DUF2878 domain-containing protein</fullName>
    </submittedName>
</protein>
<evidence type="ECO:0000313" key="2">
    <source>
        <dbReference type="EMBL" id="MCL1116912.1"/>
    </source>
</evidence>
<keyword evidence="1" id="KW-0812">Transmembrane</keyword>
<dbReference type="RefSeq" id="WP_188841481.1">
    <property type="nucleotide sequence ID" value="NZ_BMOT01000006.1"/>
</dbReference>
<feature type="transmembrane region" description="Helical" evidence="1">
    <location>
        <begin position="55"/>
        <end position="77"/>
    </location>
</feature>
<dbReference type="EMBL" id="JAKILK010000002">
    <property type="protein sequence ID" value="MCL1116912.1"/>
    <property type="molecule type" value="Genomic_DNA"/>
</dbReference>
<keyword evidence="1" id="KW-0472">Membrane</keyword>
<dbReference type="Pfam" id="PF11086">
    <property type="entry name" value="DUF2878"/>
    <property type="match status" value="1"/>
</dbReference>